<feature type="transmembrane region" description="Helical" evidence="7">
    <location>
        <begin position="264"/>
        <end position="283"/>
    </location>
</feature>
<proteinExistence type="inferred from homology"/>
<dbReference type="Gene3D" id="1.10.3720.10">
    <property type="entry name" value="MetI-like"/>
    <property type="match status" value="1"/>
</dbReference>
<dbReference type="SUPFAM" id="SSF161098">
    <property type="entry name" value="MetI-like"/>
    <property type="match status" value="1"/>
</dbReference>
<evidence type="ECO:0000256" key="3">
    <source>
        <dbReference type="ARBA" id="ARBA00022475"/>
    </source>
</evidence>
<dbReference type="GO" id="GO:0005886">
    <property type="term" value="C:plasma membrane"/>
    <property type="evidence" value="ECO:0007669"/>
    <property type="project" value="UniProtKB-SubCell"/>
</dbReference>
<feature type="transmembrane region" description="Helical" evidence="7">
    <location>
        <begin position="318"/>
        <end position="347"/>
    </location>
</feature>
<keyword evidence="5 7" id="KW-1133">Transmembrane helix</keyword>
<evidence type="ECO:0000313" key="10">
    <source>
        <dbReference type="Proteomes" id="UP000650081"/>
    </source>
</evidence>
<keyword evidence="2 7" id="KW-0813">Transport</keyword>
<dbReference type="Proteomes" id="UP000650081">
    <property type="component" value="Unassembled WGS sequence"/>
</dbReference>
<dbReference type="CDD" id="cd06261">
    <property type="entry name" value="TM_PBP2"/>
    <property type="match status" value="1"/>
</dbReference>
<dbReference type="RefSeq" id="WP_187467304.1">
    <property type="nucleotide sequence ID" value="NZ_JACSIT010000122.1"/>
</dbReference>
<gene>
    <name evidence="9" type="ORF">H9S92_13865</name>
</gene>
<feature type="transmembrane region" description="Helical" evidence="7">
    <location>
        <begin position="196"/>
        <end position="218"/>
    </location>
</feature>
<evidence type="ECO:0000256" key="1">
    <source>
        <dbReference type="ARBA" id="ARBA00004651"/>
    </source>
</evidence>
<dbReference type="PANTHER" id="PTHR43386">
    <property type="entry name" value="OLIGOPEPTIDE TRANSPORT SYSTEM PERMEASE PROTEIN APPC"/>
    <property type="match status" value="1"/>
</dbReference>
<sequence length="391" mass="42850">MSKTRNQLRPFALGWLFFLGSLALLGDFVANDRPLMVRVEGELRFPVLHDYGLALGVVEPYQPVVRNWYRQKTDWAWWPLIPYSAGASDLSNSNYRSPFGAQQTGERARHYLGTDDLGRDVAAGMVAGARVALIVGLGASLLSLLLGIPLGGIAGFFGNDQLRAPRYHWWGWSLGGVAGMLYVVLSIFPFVGSNSWLINAGLVVLGFCGGGLLLRALLRWVPALRRPSNYPADTLVLQGIELFVNIPGLVLLIALLAIIDRPSIWLVVLIIGVLRWPAVARHLRAELLRIRRLPYIEAARVSGIGKWRILLRHALPNALGPVLIVASFGLGSAILLEAFLSFLGIGIPADQVTWGSLLRQSREQPTAWWMAVFPGVFLTLTVLAANVLGEE</sequence>
<evidence type="ECO:0000259" key="8">
    <source>
        <dbReference type="PROSITE" id="PS50928"/>
    </source>
</evidence>
<comment type="caution">
    <text evidence="9">The sequence shown here is derived from an EMBL/GenBank/DDBJ whole genome shotgun (WGS) entry which is preliminary data.</text>
</comment>
<dbReference type="PROSITE" id="PS50928">
    <property type="entry name" value="ABC_TM1"/>
    <property type="match status" value="1"/>
</dbReference>
<protein>
    <submittedName>
        <fullName evidence="9">ABC transporter permease</fullName>
    </submittedName>
</protein>
<evidence type="ECO:0000256" key="4">
    <source>
        <dbReference type="ARBA" id="ARBA00022692"/>
    </source>
</evidence>
<dbReference type="InterPro" id="IPR050366">
    <property type="entry name" value="BP-dependent_transpt_permease"/>
</dbReference>
<accession>A0A923T982</accession>
<keyword evidence="10" id="KW-1185">Reference proteome</keyword>
<organism evidence="9 10">
    <name type="scientific">Neolewinella lacunae</name>
    <dbReference type="NCBI Taxonomy" id="1517758"/>
    <lineage>
        <taxon>Bacteria</taxon>
        <taxon>Pseudomonadati</taxon>
        <taxon>Bacteroidota</taxon>
        <taxon>Saprospiria</taxon>
        <taxon>Saprospirales</taxon>
        <taxon>Lewinellaceae</taxon>
        <taxon>Neolewinella</taxon>
    </lineage>
</organism>
<feature type="transmembrane region" description="Helical" evidence="7">
    <location>
        <begin position="367"/>
        <end position="388"/>
    </location>
</feature>
<evidence type="ECO:0000256" key="2">
    <source>
        <dbReference type="ARBA" id="ARBA00022448"/>
    </source>
</evidence>
<dbReference type="GO" id="GO:0055085">
    <property type="term" value="P:transmembrane transport"/>
    <property type="evidence" value="ECO:0007669"/>
    <property type="project" value="InterPro"/>
</dbReference>
<keyword evidence="6 7" id="KW-0472">Membrane</keyword>
<feature type="transmembrane region" description="Helical" evidence="7">
    <location>
        <begin position="239"/>
        <end position="258"/>
    </location>
</feature>
<feature type="domain" description="ABC transmembrane type-1" evidence="8">
    <location>
        <begin position="192"/>
        <end position="389"/>
    </location>
</feature>
<feature type="transmembrane region" description="Helical" evidence="7">
    <location>
        <begin position="169"/>
        <end position="190"/>
    </location>
</feature>
<evidence type="ECO:0000256" key="6">
    <source>
        <dbReference type="ARBA" id="ARBA00023136"/>
    </source>
</evidence>
<name>A0A923T982_9BACT</name>
<reference evidence="9" key="1">
    <citation type="submission" date="2020-08" db="EMBL/GenBank/DDBJ databases">
        <title>Lewinella bacteria from marine environments.</title>
        <authorList>
            <person name="Zhong Y."/>
        </authorList>
    </citation>
    <scope>NUCLEOTIDE SEQUENCE</scope>
    <source>
        <strain evidence="9">KCTC 42187</strain>
    </source>
</reference>
<dbReference type="InterPro" id="IPR035906">
    <property type="entry name" value="MetI-like_sf"/>
</dbReference>
<feature type="transmembrane region" description="Helical" evidence="7">
    <location>
        <begin position="12"/>
        <end position="30"/>
    </location>
</feature>
<comment type="similarity">
    <text evidence="7">Belongs to the binding-protein-dependent transport system permease family.</text>
</comment>
<dbReference type="AlphaFoldDB" id="A0A923T982"/>
<keyword evidence="4 7" id="KW-0812">Transmembrane</keyword>
<dbReference type="PANTHER" id="PTHR43386:SF6">
    <property type="entry name" value="ABC TRANSPORTER PERMEASE PROTEIN"/>
    <property type="match status" value="1"/>
</dbReference>
<keyword evidence="3" id="KW-1003">Cell membrane</keyword>
<comment type="subcellular location">
    <subcellularLocation>
        <location evidence="1 7">Cell membrane</location>
        <topology evidence="1 7">Multi-pass membrane protein</topology>
    </subcellularLocation>
</comment>
<evidence type="ECO:0000313" key="9">
    <source>
        <dbReference type="EMBL" id="MBC6995259.1"/>
    </source>
</evidence>
<dbReference type="InterPro" id="IPR000515">
    <property type="entry name" value="MetI-like"/>
</dbReference>
<dbReference type="EMBL" id="JACSIT010000122">
    <property type="protein sequence ID" value="MBC6995259.1"/>
    <property type="molecule type" value="Genomic_DNA"/>
</dbReference>
<evidence type="ECO:0000256" key="7">
    <source>
        <dbReference type="RuleBase" id="RU363032"/>
    </source>
</evidence>
<evidence type="ECO:0000256" key="5">
    <source>
        <dbReference type="ARBA" id="ARBA00022989"/>
    </source>
</evidence>
<feature type="transmembrane region" description="Helical" evidence="7">
    <location>
        <begin position="131"/>
        <end position="157"/>
    </location>
</feature>
<dbReference type="Pfam" id="PF00528">
    <property type="entry name" value="BPD_transp_1"/>
    <property type="match status" value="1"/>
</dbReference>